<evidence type="ECO:0000313" key="1">
    <source>
        <dbReference type="EMBL" id="JAD70069.1"/>
    </source>
</evidence>
<reference evidence="1" key="2">
    <citation type="journal article" date="2015" name="Data Brief">
        <title>Shoot transcriptome of the giant reed, Arundo donax.</title>
        <authorList>
            <person name="Barrero R.A."/>
            <person name="Guerrero F.D."/>
            <person name="Moolhuijzen P."/>
            <person name="Goolsby J.A."/>
            <person name="Tidwell J."/>
            <person name="Bellgard S.E."/>
            <person name="Bellgard M.I."/>
        </authorList>
    </citation>
    <scope>NUCLEOTIDE SEQUENCE</scope>
    <source>
        <tissue evidence="1">Shoot tissue taken approximately 20 cm above the soil surface</tissue>
    </source>
</reference>
<reference evidence="1" key="1">
    <citation type="submission" date="2014-09" db="EMBL/GenBank/DDBJ databases">
        <authorList>
            <person name="Magalhaes I.L.F."/>
            <person name="Oliveira U."/>
            <person name="Santos F.R."/>
            <person name="Vidigal T.H.D.A."/>
            <person name="Brescovit A.D."/>
            <person name="Santos A.J."/>
        </authorList>
    </citation>
    <scope>NUCLEOTIDE SEQUENCE</scope>
    <source>
        <tissue evidence="1">Shoot tissue taken approximately 20 cm above the soil surface</tissue>
    </source>
</reference>
<protein>
    <submittedName>
        <fullName evidence="1">Uncharacterized protein</fullName>
    </submittedName>
</protein>
<organism evidence="1">
    <name type="scientific">Arundo donax</name>
    <name type="common">Giant reed</name>
    <name type="synonym">Donax arundinaceus</name>
    <dbReference type="NCBI Taxonomy" id="35708"/>
    <lineage>
        <taxon>Eukaryota</taxon>
        <taxon>Viridiplantae</taxon>
        <taxon>Streptophyta</taxon>
        <taxon>Embryophyta</taxon>
        <taxon>Tracheophyta</taxon>
        <taxon>Spermatophyta</taxon>
        <taxon>Magnoliopsida</taxon>
        <taxon>Liliopsida</taxon>
        <taxon>Poales</taxon>
        <taxon>Poaceae</taxon>
        <taxon>PACMAD clade</taxon>
        <taxon>Arundinoideae</taxon>
        <taxon>Arundineae</taxon>
        <taxon>Arundo</taxon>
    </lineage>
</organism>
<dbReference type="EMBL" id="GBRH01227826">
    <property type="protein sequence ID" value="JAD70069.1"/>
    <property type="molecule type" value="Transcribed_RNA"/>
</dbReference>
<dbReference type="AlphaFoldDB" id="A0A0A9C1B0"/>
<proteinExistence type="predicted"/>
<sequence length="48" mass="5525">MYQRKAYPRCRVLKIQLLTTPMQIDGIAYYSILSASLLIHELSSLLIV</sequence>
<accession>A0A0A9C1B0</accession>
<name>A0A0A9C1B0_ARUDO</name>